<protein>
    <submittedName>
        <fullName evidence="2">Uncharacterized protein</fullName>
    </submittedName>
</protein>
<reference evidence="2 3" key="1">
    <citation type="journal article" date="2019" name="Commun. Biol.">
        <title>The bagworm genome reveals a unique fibroin gene that provides high tensile strength.</title>
        <authorList>
            <person name="Kono N."/>
            <person name="Nakamura H."/>
            <person name="Ohtoshi R."/>
            <person name="Tomita M."/>
            <person name="Numata K."/>
            <person name="Arakawa K."/>
        </authorList>
    </citation>
    <scope>NUCLEOTIDE SEQUENCE [LARGE SCALE GENOMIC DNA]</scope>
</reference>
<evidence type="ECO:0000313" key="3">
    <source>
        <dbReference type="Proteomes" id="UP000299102"/>
    </source>
</evidence>
<accession>A0A4C1VDQ3</accession>
<comment type="caution">
    <text evidence="2">The sequence shown here is derived from an EMBL/GenBank/DDBJ whole genome shotgun (WGS) entry which is preliminary data.</text>
</comment>
<name>A0A4C1VDQ3_EUMVA</name>
<gene>
    <name evidence="2" type="ORF">EVAR_82690_1</name>
</gene>
<dbReference type="Proteomes" id="UP000299102">
    <property type="component" value="Unassembled WGS sequence"/>
</dbReference>
<feature type="region of interest" description="Disordered" evidence="1">
    <location>
        <begin position="28"/>
        <end position="58"/>
    </location>
</feature>
<evidence type="ECO:0000313" key="2">
    <source>
        <dbReference type="EMBL" id="GBP35755.1"/>
    </source>
</evidence>
<keyword evidence="3" id="KW-1185">Reference proteome</keyword>
<organism evidence="2 3">
    <name type="scientific">Eumeta variegata</name>
    <name type="common">Bagworm moth</name>
    <name type="synonym">Eumeta japonica</name>
    <dbReference type="NCBI Taxonomy" id="151549"/>
    <lineage>
        <taxon>Eukaryota</taxon>
        <taxon>Metazoa</taxon>
        <taxon>Ecdysozoa</taxon>
        <taxon>Arthropoda</taxon>
        <taxon>Hexapoda</taxon>
        <taxon>Insecta</taxon>
        <taxon>Pterygota</taxon>
        <taxon>Neoptera</taxon>
        <taxon>Endopterygota</taxon>
        <taxon>Lepidoptera</taxon>
        <taxon>Glossata</taxon>
        <taxon>Ditrysia</taxon>
        <taxon>Tineoidea</taxon>
        <taxon>Psychidae</taxon>
        <taxon>Oiketicinae</taxon>
        <taxon>Eumeta</taxon>
    </lineage>
</organism>
<dbReference type="AlphaFoldDB" id="A0A4C1VDQ3"/>
<sequence>MSKYPLAARPSSEGGYVKKTRTALSTVGHESAIRSRSIARAPPTSERHRQFSGGTGTPKHVIITNETINYGNQLAQSGRRLSVVITWMSLILDSEQISPGMALSIGTCA</sequence>
<dbReference type="EMBL" id="BGZK01000308">
    <property type="protein sequence ID" value="GBP35755.1"/>
    <property type="molecule type" value="Genomic_DNA"/>
</dbReference>
<evidence type="ECO:0000256" key="1">
    <source>
        <dbReference type="SAM" id="MobiDB-lite"/>
    </source>
</evidence>
<proteinExistence type="predicted"/>